<dbReference type="InterPro" id="IPR016095">
    <property type="entry name" value="Ribosomal_uL1_3-a/b-sand"/>
</dbReference>
<dbReference type="InterPro" id="IPR052273">
    <property type="entry name" value="PPIase_FKBP"/>
</dbReference>
<dbReference type="InterPro" id="IPR028364">
    <property type="entry name" value="Ribosomal_uL1/biogenesis"/>
</dbReference>
<dbReference type="GO" id="GO:0005509">
    <property type="term" value="F:calcium ion binding"/>
    <property type="evidence" value="ECO:0007669"/>
    <property type="project" value="InterPro"/>
</dbReference>
<evidence type="ECO:0000256" key="4">
    <source>
        <dbReference type="ARBA" id="ARBA00022737"/>
    </source>
</evidence>
<evidence type="ECO:0000259" key="12">
    <source>
        <dbReference type="PROSITE" id="PS50222"/>
    </source>
</evidence>
<keyword evidence="7 10" id="KW-0697">Rotamase</keyword>
<keyword evidence="6" id="KW-0106">Calcium</keyword>
<dbReference type="GO" id="GO:0003755">
    <property type="term" value="F:peptidyl-prolyl cis-trans isomerase activity"/>
    <property type="evidence" value="ECO:0007669"/>
    <property type="project" value="UniProtKB-KW"/>
</dbReference>
<proteinExistence type="predicted"/>
<dbReference type="InterPro" id="IPR011992">
    <property type="entry name" value="EF-hand-dom_pair"/>
</dbReference>
<reference evidence="13" key="2">
    <citation type="journal article" date="2023" name="Science">
        <title>Genomic signatures of disease resistance in endangered staghorn corals.</title>
        <authorList>
            <person name="Vollmer S.V."/>
            <person name="Selwyn J.D."/>
            <person name="Despard B.A."/>
            <person name="Roesel C.L."/>
        </authorList>
    </citation>
    <scope>NUCLEOTIDE SEQUENCE</scope>
    <source>
        <strain evidence="13">K2</strain>
    </source>
</reference>
<feature type="domain" description="EF-hand" evidence="12">
    <location>
        <begin position="378"/>
        <end position="406"/>
    </location>
</feature>
<evidence type="ECO:0000256" key="5">
    <source>
        <dbReference type="ARBA" id="ARBA00022824"/>
    </source>
</evidence>
<dbReference type="Gene3D" id="3.10.50.40">
    <property type="match status" value="1"/>
</dbReference>
<protein>
    <recommendedName>
        <fullName evidence="2 10">peptidylprolyl isomerase</fullName>
        <ecNumber evidence="2 10">5.2.1.8</ecNumber>
    </recommendedName>
</protein>
<name>A0AAD9PSV2_ACRCE</name>
<dbReference type="InterPro" id="IPR023674">
    <property type="entry name" value="Ribosomal_uL1-like"/>
</dbReference>
<dbReference type="PROSITE" id="PS00018">
    <property type="entry name" value="EF_HAND_1"/>
    <property type="match status" value="2"/>
</dbReference>
<evidence type="ECO:0000313" key="14">
    <source>
        <dbReference type="Proteomes" id="UP001249851"/>
    </source>
</evidence>
<sequence length="455" mass="51161">MYAEVKLIAKMAAAVRQIGRWRPIFNGPIFLQTRTATKRQHQLEEHKRNDDVFLLNYRTPPSHTFTDAMSALRAYAINGVRQTVELQMKINMGENKTKVNPFHAKEAGANIVGGEELIKQVADGELTDFHQVMCTLEFLNKMRPLQNVLREKMPTTRRGTASDDIVTAITDYKQGHPYRCDRHGYINIGLGKLHFTDAEIRSNALAVISAVKSHRVAKKAMERSLQVVLLFCFMALCFAKSHQHSHKHDVHSEPGAKLKMKKGAVKESEDEDAKVEVSKAGDLVVVHYKGWLGDGSLFDTTIDPTKGYMPFEFVLGTGTVIKGFERGVRGMCSGQKREIIIPPSLGYGKKGAGEIPGNTTLTYELELLDIRPPPPQADMFSHIDTNGDKVLSKKEVSVYMKSQARAQGMPVHDKKWKKHHKMMVANIFEQEDTDEDGAISHDEFSGPKMIYHDEF</sequence>
<dbReference type="FunFam" id="3.10.50.40:FF:000006">
    <property type="entry name" value="Peptidyl-prolyl cis-trans isomerase"/>
    <property type="match status" value="1"/>
</dbReference>
<comment type="catalytic activity">
    <reaction evidence="1 10">
        <text>[protein]-peptidylproline (omega=180) = [protein]-peptidylproline (omega=0)</text>
        <dbReference type="Rhea" id="RHEA:16237"/>
        <dbReference type="Rhea" id="RHEA-COMP:10747"/>
        <dbReference type="Rhea" id="RHEA-COMP:10748"/>
        <dbReference type="ChEBI" id="CHEBI:83833"/>
        <dbReference type="ChEBI" id="CHEBI:83834"/>
        <dbReference type="EC" id="5.2.1.8"/>
    </reaction>
</comment>
<dbReference type="PANTHER" id="PTHR46222:SF3">
    <property type="entry name" value="PEPTIDYLPROLYL ISOMERASE"/>
    <property type="match status" value="1"/>
</dbReference>
<evidence type="ECO:0000256" key="1">
    <source>
        <dbReference type="ARBA" id="ARBA00000971"/>
    </source>
</evidence>
<evidence type="ECO:0000256" key="3">
    <source>
        <dbReference type="ARBA" id="ARBA00022729"/>
    </source>
</evidence>
<keyword evidence="3" id="KW-0732">Signal</keyword>
<dbReference type="InterPro" id="IPR018247">
    <property type="entry name" value="EF_Hand_1_Ca_BS"/>
</dbReference>
<evidence type="ECO:0000256" key="2">
    <source>
        <dbReference type="ARBA" id="ARBA00013194"/>
    </source>
</evidence>
<keyword evidence="4" id="KW-0677">Repeat</keyword>
<evidence type="ECO:0000256" key="7">
    <source>
        <dbReference type="ARBA" id="ARBA00023110"/>
    </source>
</evidence>
<dbReference type="PROSITE" id="PS50059">
    <property type="entry name" value="FKBP_PPIASE"/>
    <property type="match status" value="1"/>
</dbReference>
<comment type="caution">
    <text evidence="13">The sequence shown here is derived from an EMBL/GenBank/DDBJ whole genome shotgun (WGS) entry which is preliminary data.</text>
</comment>
<dbReference type="EMBL" id="JARQWQ010000146">
    <property type="protein sequence ID" value="KAK2548430.1"/>
    <property type="molecule type" value="Genomic_DNA"/>
</dbReference>
<dbReference type="SUPFAM" id="SSF54534">
    <property type="entry name" value="FKBP-like"/>
    <property type="match status" value="1"/>
</dbReference>
<dbReference type="SUPFAM" id="SSF56808">
    <property type="entry name" value="Ribosomal protein L1"/>
    <property type="match status" value="1"/>
</dbReference>
<dbReference type="InterPro" id="IPR001179">
    <property type="entry name" value="PPIase_FKBP_dom"/>
</dbReference>
<dbReference type="AlphaFoldDB" id="A0AAD9PSV2"/>
<feature type="domain" description="PPIase FKBP-type" evidence="11">
    <location>
        <begin position="281"/>
        <end position="371"/>
    </location>
</feature>
<keyword evidence="14" id="KW-1185">Reference proteome</keyword>
<keyword evidence="8" id="KW-0325">Glycoprotein</keyword>
<dbReference type="Gene3D" id="3.40.50.790">
    <property type="match status" value="1"/>
</dbReference>
<gene>
    <name evidence="13" type="ORF">P5673_031324</name>
</gene>
<dbReference type="Gene3D" id="3.30.190.20">
    <property type="match status" value="1"/>
</dbReference>
<dbReference type="InterPro" id="IPR002048">
    <property type="entry name" value="EF_hand_dom"/>
</dbReference>
<dbReference type="PANTHER" id="PTHR46222">
    <property type="entry name" value="PEPTIDYL-PROLYL CIS-TRANS ISOMERASE FKBP7/14"/>
    <property type="match status" value="1"/>
</dbReference>
<evidence type="ECO:0000259" key="11">
    <source>
        <dbReference type="PROSITE" id="PS50059"/>
    </source>
</evidence>
<reference evidence="13" key="1">
    <citation type="journal article" date="2023" name="G3 (Bethesda)">
        <title>Whole genome assembly and annotation of the endangered Caribbean coral Acropora cervicornis.</title>
        <authorList>
            <person name="Selwyn J.D."/>
            <person name="Vollmer S.V."/>
        </authorList>
    </citation>
    <scope>NUCLEOTIDE SEQUENCE</scope>
    <source>
        <strain evidence="13">K2</strain>
    </source>
</reference>
<accession>A0AAD9PSV2</accession>
<keyword evidence="5" id="KW-0256">Endoplasmic reticulum</keyword>
<evidence type="ECO:0000256" key="8">
    <source>
        <dbReference type="ARBA" id="ARBA00023180"/>
    </source>
</evidence>
<dbReference type="Gene3D" id="1.10.238.10">
    <property type="entry name" value="EF-hand"/>
    <property type="match status" value="1"/>
</dbReference>
<dbReference type="GO" id="GO:0005783">
    <property type="term" value="C:endoplasmic reticulum"/>
    <property type="evidence" value="ECO:0007669"/>
    <property type="project" value="UniProtKB-ARBA"/>
</dbReference>
<keyword evidence="9 10" id="KW-0413">Isomerase</keyword>
<dbReference type="Pfam" id="PF00687">
    <property type="entry name" value="Ribosomal_L1"/>
    <property type="match status" value="1"/>
</dbReference>
<dbReference type="EC" id="5.2.1.8" evidence="2 10"/>
<dbReference type="InterPro" id="IPR046357">
    <property type="entry name" value="PPIase_dom_sf"/>
</dbReference>
<evidence type="ECO:0000313" key="13">
    <source>
        <dbReference type="EMBL" id="KAK2548430.1"/>
    </source>
</evidence>
<dbReference type="SUPFAM" id="SSF47473">
    <property type="entry name" value="EF-hand"/>
    <property type="match status" value="1"/>
</dbReference>
<dbReference type="Proteomes" id="UP001249851">
    <property type="component" value="Unassembled WGS sequence"/>
</dbReference>
<dbReference type="Pfam" id="PF00254">
    <property type="entry name" value="FKBP_C"/>
    <property type="match status" value="1"/>
</dbReference>
<evidence type="ECO:0000256" key="10">
    <source>
        <dbReference type="PROSITE-ProRule" id="PRU00277"/>
    </source>
</evidence>
<organism evidence="13 14">
    <name type="scientific">Acropora cervicornis</name>
    <name type="common">Staghorn coral</name>
    <dbReference type="NCBI Taxonomy" id="6130"/>
    <lineage>
        <taxon>Eukaryota</taxon>
        <taxon>Metazoa</taxon>
        <taxon>Cnidaria</taxon>
        <taxon>Anthozoa</taxon>
        <taxon>Hexacorallia</taxon>
        <taxon>Scleractinia</taxon>
        <taxon>Astrocoeniina</taxon>
        <taxon>Acroporidae</taxon>
        <taxon>Acropora</taxon>
    </lineage>
</organism>
<evidence type="ECO:0000256" key="6">
    <source>
        <dbReference type="ARBA" id="ARBA00022837"/>
    </source>
</evidence>
<dbReference type="PROSITE" id="PS50222">
    <property type="entry name" value="EF_HAND_2"/>
    <property type="match status" value="1"/>
</dbReference>
<evidence type="ECO:0000256" key="9">
    <source>
        <dbReference type="ARBA" id="ARBA00023235"/>
    </source>
</evidence>